<dbReference type="GO" id="GO:0004659">
    <property type="term" value="F:prenyltransferase activity"/>
    <property type="evidence" value="ECO:0007669"/>
    <property type="project" value="InterPro"/>
</dbReference>
<evidence type="ECO:0000256" key="1">
    <source>
        <dbReference type="ARBA" id="ARBA00022723"/>
    </source>
</evidence>
<gene>
    <name evidence="3" type="ORF">ALC53_00960</name>
</gene>
<dbReference type="Proteomes" id="UP000078540">
    <property type="component" value="Unassembled WGS sequence"/>
</dbReference>
<evidence type="ECO:0000256" key="2">
    <source>
        <dbReference type="ARBA" id="ARBA00022842"/>
    </source>
</evidence>
<keyword evidence="1" id="KW-0479">Metal-binding</keyword>
<keyword evidence="2" id="KW-0460">Magnesium</keyword>
<dbReference type="GO" id="GO:0046872">
    <property type="term" value="F:metal ion binding"/>
    <property type="evidence" value="ECO:0007669"/>
    <property type="project" value="UniProtKB-KW"/>
</dbReference>
<dbReference type="PANTHER" id="PTHR12001:SF44">
    <property type="entry name" value="GERANYLGERANYL PYROPHOSPHATE SYNTHASE"/>
    <property type="match status" value="1"/>
</dbReference>
<dbReference type="CDD" id="cd00867">
    <property type="entry name" value="Trans_IPPS"/>
    <property type="match status" value="2"/>
</dbReference>
<feature type="non-terminal residue" evidence="3">
    <location>
        <position position="1"/>
    </location>
</feature>
<dbReference type="AlphaFoldDB" id="A0A195BV53"/>
<dbReference type="STRING" id="520822.A0A195BV53"/>
<dbReference type="InterPro" id="IPR008949">
    <property type="entry name" value="Isoprenoid_synthase_dom_sf"/>
</dbReference>
<organism evidence="3 4">
    <name type="scientific">Atta colombica</name>
    <dbReference type="NCBI Taxonomy" id="520822"/>
    <lineage>
        <taxon>Eukaryota</taxon>
        <taxon>Metazoa</taxon>
        <taxon>Ecdysozoa</taxon>
        <taxon>Arthropoda</taxon>
        <taxon>Hexapoda</taxon>
        <taxon>Insecta</taxon>
        <taxon>Pterygota</taxon>
        <taxon>Neoptera</taxon>
        <taxon>Endopterygota</taxon>
        <taxon>Hymenoptera</taxon>
        <taxon>Apocrita</taxon>
        <taxon>Aculeata</taxon>
        <taxon>Formicoidea</taxon>
        <taxon>Formicidae</taxon>
        <taxon>Myrmicinae</taxon>
        <taxon>Atta</taxon>
    </lineage>
</organism>
<dbReference type="PANTHER" id="PTHR12001">
    <property type="entry name" value="GERANYLGERANYL PYROPHOSPHATE SYNTHASE"/>
    <property type="match status" value="1"/>
</dbReference>
<dbReference type="SUPFAM" id="SSF48576">
    <property type="entry name" value="Terpenoid synthases"/>
    <property type="match status" value="2"/>
</dbReference>
<proteinExistence type="predicted"/>
<dbReference type="Gene3D" id="1.10.600.10">
    <property type="entry name" value="Farnesyl Diphosphate Synthase"/>
    <property type="match status" value="2"/>
</dbReference>
<sequence>LLEPIEYSLQCNDIHPYRKISLIFNYWFKVSPDKLQLIDEVMQMAYNASVIFDDIQDEAIMRNGFPVTHSVYGLHYSINAANCLQFIACEKLINLHPMVIIKILIEQFIEYYKGQGMDLYWKEKFICPKEKDYNILALRKSAWLNVMVVKVMKLFSTYEEDILSLASTFGLYRQIHDDYCNLRHDEDTNENSYCDDLTEGKMSFLIIHALRNNPDDKKIISILYHTILLEPIEYILQSNDIHPYREISSLFNYWFKVSPDKLQLIDEVMQMVCNASFIFDDIQDEAIMRNGFPVTHSVYGLHYSINAANYLQFIACEKLINLHPMVIIKILIEQFMEYYKGQGMDLYWKEKFICPKEKDYNILALRKSGWLIIAVIKLMKLFSTYEEDISSLAYTMGLYRQIHDDYCNLRYDENTNENSYCDDLTEGKMSFLIIHALRNNPDDKKIINILRQRSKSIEVKRYCVKILESYDSFKYAKDVLDELETKMRTEVDRLGGNPIFIKLLDEFKNKMLKTRI</sequence>
<evidence type="ECO:0000313" key="3">
    <source>
        <dbReference type="EMBL" id="KYM92504.1"/>
    </source>
</evidence>
<dbReference type="EMBL" id="KQ976401">
    <property type="protein sequence ID" value="KYM92504.1"/>
    <property type="molecule type" value="Genomic_DNA"/>
</dbReference>
<reference evidence="3 4" key="1">
    <citation type="submission" date="2015-09" db="EMBL/GenBank/DDBJ databases">
        <title>Atta colombica WGS genome.</title>
        <authorList>
            <person name="Nygaard S."/>
            <person name="Hu H."/>
            <person name="Boomsma J."/>
            <person name="Zhang G."/>
        </authorList>
    </citation>
    <scope>NUCLEOTIDE SEQUENCE [LARGE SCALE GENOMIC DNA]</scope>
    <source>
        <strain evidence="3">Treedump-2</strain>
        <tissue evidence="3">Whole body</tissue>
    </source>
</reference>
<accession>A0A195BV53</accession>
<protein>
    <submittedName>
        <fullName evidence="3">Geranylgeranyl pyrophosphate synthase</fullName>
    </submittedName>
</protein>
<dbReference type="GO" id="GO:0042811">
    <property type="term" value="P:pheromone biosynthetic process"/>
    <property type="evidence" value="ECO:0007669"/>
    <property type="project" value="UniProtKB-ARBA"/>
</dbReference>
<name>A0A195BV53_9HYME</name>
<dbReference type="GO" id="GO:0008299">
    <property type="term" value="P:isoprenoid biosynthetic process"/>
    <property type="evidence" value="ECO:0007669"/>
    <property type="project" value="InterPro"/>
</dbReference>
<dbReference type="Pfam" id="PF00348">
    <property type="entry name" value="polyprenyl_synt"/>
    <property type="match status" value="2"/>
</dbReference>
<evidence type="ECO:0000313" key="4">
    <source>
        <dbReference type="Proteomes" id="UP000078540"/>
    </source>
</evidence>
<dbReference type="InterPro" id="IPR000092">
    <property type="entry name" value="Polyprenyl_synt"/>
</dbReference>
<keyword evidence="4" id="KW-1185">Reference proteome</keyword>